<keyword evidence="2" id="KW-1185">Reference proteome</keyword>
<proteinExistence type="predicted"/>
<dbReference type="GeneID" id="20521238"/>
<dbReference type="KEGG" id="ero:EROM_050050"/>
<evidence type="ECO:0000313" key="1">
    <source>
        <dbReference type="EMBL" id="AFN82939.1"/>
    </source>
</evidence>
<dbReference type="Proteomes" id="UP000010094">
    <property type="component" value="Chromosome V"/>
</dbReference>
<reference evidence="1 2" key="1">
    <citation type="journal article" date="2012" name="Proc. Natl. Acad. Sci. U.S.A.">
        <title>Gain and loss of multiple functionally related, horizontally transferred genes in the reduced genomes of two microsporidian parasites.</title>
        <authorList>
            <person name="Pombert J.-F."/>
            <person name="Selman M."/>
            <person name="Burki F."/>
            <person name="Bardell F.T."/>
            <person name="Farinelli L."/>
            <person name="Solter L.F."/>
            <person name="Whitman D.W."/>
            <person name="Weiss L.M."/>
            <person name="Corradi N."/>
            <person name="Keeling P.J."/>
        </authorList>
    </citation>
    <scope>NUCLEOTIDE SEQUENCE [LARGE SCALE GENOMIC DNA]</scope>
    <source>
        <strain evidence="1 2">SJ-2008</strain>
    </source>
</reference>
<dbReference type="RefSeq" id="XP_009264436.1">
    <property type="nucleotide sequence ID" value="XM_009266161.1"/>
</dbReference>
<dbReference type="OrthoDB" id="2193951at2759"/>
<dbReference type="HOGENOM" id="CLU_166269_0_0_1"/>
<gene>
    <name evidence="1" type="ordered locus">EROM_050050</name>
</gene>
<sequence length="104" mass="12374">MFLSYSRMKICLHNLYFVLILMVFTLINCRGLHVHDLNSKSYRHDELRGWKHPEFRRGLYMDRTHVPVYGGRGIITLEDLKRPNVPVIVPYEVTPKQVLTLLRH</sequence>
<dbReference type="AlphaFoldDB" id="I7AMK1"/>
<accession>I7AMK1</accession>
<name>I7AMK1_ENCRO</name>
<dbReference type="EMBL" id="CP003522">
    <property type="protein sequence ID" value="AFN82939.1"/>
    <property type="molecule type" value="Genomic_DNA"/>
</dbReference>
<dbReference type="VEuPathDB" id="MicrosporidiaDB:EROM_050050"/>
<evidence type="ECO:0000313" key="2">
    <source>
        <dbReference type="Proteomes" id="UP000010094"/>
    </source>
</evidence>
<organism evidence="1 2">
    <name type="scientific">Encephalitozoon romaleae (strain SJ-2008)</name>
    <name type="common">Microsporidian parasite</name>
    <dbReference type="NCBI Taxonomy" id="1178016"/>
    <lineage>
        <taxon>Eukaryota</taxon>
        <taxon>Fungi</taxon>
        <taxon>Fungi incertae sedis</taxon>
        <taxon>Microsporidia</taxon>
        <taxon>Unikaryonidae</taxon>
        <taxon>Encephalitozoon</taxon>
    </lineage>
</organism>
<protein>
    <submittedName>
        <fullName evidence="1">Uncharacterized protein</fullName>
    </submittedName>
</protein>